<dbReference type="PANTHER" id="PTHR43214:SF41">
    <property type="entry name" value="NITRATE_NITRITE RESPONSE REGULATOR PROTEIN NARP"/>
    <property type="match status" value="1"/>
</dbReference>
<keyword evidence="2" id="KW-0805">Transcription regulation</keyword>
<dbReference type="GO" id="GO:0003677">
    <property type="term" value="F:DNA binding"/>
    <property type="evidence" value="ECO:0007669"/>
    <property type="project" value="UniProtKB-KW"/>
</dbReference>
<sequence>MTISILLIDDHPLTRLGIARSLENTPGMQVNAQCADIKSTREWLASTGSQADIALLDRILPDGDGLSLVQELKKRGIRTVMLTMAGEDFEISEAIEAGVDGYILKSADPEQLINAIQSVAQGNSMFPSHIMQKLARGELKQDVFSKLSQREREIVELVAQGLSNKAISSRLDLSENTVRNHLSNIMEKLGMQNRVQVATSALKHTRITDKS</sequence>
<feature type="modified residue" description="4-aspartylphosphate" evidence="5">
    <location>
        <position position="57"/>
    </location>
</feature>
<keyword evidence="3" id="KW-0238">DNA-binding</keyword>
<dbReference type="OrthoDB" id="9780593at2"/>
<evidence type="ECO:0000256" key="3">
    <source>
        <dbReference type="ARBA" id="ARBA00023125"/>
    </source>
</evidence>
<accession>A0A401JG88</accession>
<evidence type="ECO:0000256" key="4">
    <source>
        <dbReference type="ARBA" id="ARBA00023163"/>
    </source>
</evidence>
<comment type="caution">
    <text evidence="8">The sequence shown here is derived from an EMBL/GenBank/DDBJ whole genome shotgun (WGS) entry which is preliminary data.</text>
</comment>
<dbReference type="Pfam" id="PF00072">
    <property type="entry name" value="Response_reg"/>
    <property type="match status" value="1"/>
</dbReference>
<keyword evidence="1 5" id="KW-0597">Phosphoprotein</keyword>
<feature type="domain" description="Response regulatory" evidence="7">
    <location>
        <begin position="4"/>
        <end position="120"/>
    </location>
</feature>
<dbReference type="CDD" id="cd06170">
    <property type="entry name" value="LuxR_C_like"/>
    <property type="match status" value="1"/>
</dbReference>
<keyword evidence="4" id="KW-0804">Transcription</keyword>
<dbReference type="InterPro" id="IPR039420">
    <property type="entry name" value="WalR-like"/>
</dbReference>
<name>A0A401JG88_9PROT</name>
<protein>
    <submittedName>
        <fullName evidence="8">Transcriptional regulatory protein UhpA</fullName>
    </submittedName>
</protein>
<dbReference type="GO" id="GO:0000160">
    <property type="term" value="P:phosphorelay signal transduction system"/>
    <property type="evidence" value="ECO:0007669"/>
    <property type="project" value="InterPro"/>
</dbReference>
<dbReference type="Pfam" id="PF00196">
    <property type="entry name" value="GerE"/>
    <property type="match status" value="1"/>
</dbReference>
<dbReference type="PANTHER" id="PTHR43214">
    <property type="entry name" value="TWO-COMPONENT RESPONSE REGULATOR"/>
    <property type="match status" value="1"/>
</dbReference>
<evidence type="ECO:0000256" key="5">
    <source>
        <dbReference type="PROSITE-ProRule" id="PRU00169"/>
    </source>
</evidence>
<dbReference type="CDD" id="cd17535">
    <property type="entry name" value="REC_NarL-like"/>
    <property type="match status" value="1"/>
</dbReference>
<dbReference type="InterPro" id="IPR000792">
    <property type="entry name" value="Tscrpt_reg_LuxR_C"/>
</dbReference>
<evidence type="ECO:0000256" key="1">
    <source>
        <dbReference type="ARBA" id="ARBA00022553"/>
    </source>
</evidence>
<dbReference type="PROSITE" id="PS50043">
    <property type="entry name" value="HTH_LUXR_2"/>
    <property type="match status" value="1"/>
</dbReference>
<dbReference type="SUPFAM" id="SSF52172">
    <property type="entry name" value="CheY-like"/>
    <property type="match status" value="1"/>
</dbReference>
<feature type="domain" description="HTH luxR-type" evidence="6">
    <location>
        <begin position="140"/>
        <end position="205"/>
    </location>
</feature>
<reference evidence="8 9" key="1">
    <citation type="journal article" date="2019" name="Front. Microbiol.">
        <title>Genomes of Neutrophilic Sulfur-Oxidizing Chemolithoautotrophs Representing 9 Proteobacterial Species From 8 Genera.</title>
        <authorList>
            <person name="Watanabe T."/>
            <person name="Kojima H."/>
            <person name="Umezawa K."/>
            <person name="Hori C."/>
            <person name="Takasuka T.E."/>
            <person name="Kato Y."/>
            <person name="Fukui M."/>
        </authorList>
    </citation>
    <scope>NUCLEOTIDE SEQUENCE [LARGE SCALE GENOMIC DNA]</scope>
    <source>
        <strain evidence="8 9">TTN</strain>
    </source>
</reference>
<proteinExistence type="predicted"/>
<dbReference type="SUPFAM" id="SSF46894">
    <property type="entry name" value="C-terminal effector domain of the bipartite response regulators"/>
    <property type="match status" value="1"/>
</dbReference>
<dbReference type="Gene3D" id="3.40.50.2300">
    <property type="match status" value="1"/>
</dbReference>
<dbReference type="SMART" id="SM00448">
    <property type="entry name" value="REC"/>
    <property type="match status" value="1"/>
</dbReference>
<organism evidence="8 9">
    <name type="scientific">Sulfuriferula multivorans</name>
    <dbReference type="NCBI Taxonomy" id="1559896"/>
    <lineage>
        <taxon>Bacteria</taxon>
        <taxon>Pseudomonadati</taxon>
        <taxon>Pseudomonadota</taxon>
        <taxon>Betaproteobacteria</taxon>
        <taxon>Nitrosomonadales</taxon>
        <taxon>Sulfuricellaceae</taxon>
        <taxon>Sulfuriferula</taxon>
    </lineage>
</organism>
<dbReference type="AlphaFoldDB" id="A0A401JG88"/>
<gene>
    <name evidence="8" type="ORF">SFMTTN_2474</name>
</gene>
<evidence type="ECO:0000259" key="7">
    <source>
        <dbReference type="PROSITE" id="PS50110"/>
    </source>
</evidence>
<dbReference type="InterPro" id="IPR011006">
    <property type="entry name" value="CheY-like_superfamily"/>
</dbReference>
<dbReference type="RefSeq" id="WP_124705443.1">
    <property type="nucleotide sequence ID" value="NZ_BGOW01000022.1"/>
</dbReference>
<keyword evidence="9" id="KW-1185">Reference proteome</keyword>
<evidence type="ECO:0000313" key="8">
    <source>
        <dbReference type="EMBL" id="GBL46655.1"/>
    </source>
</evidence>
<dbReference type="SMART" id="SM00421">
    <property type="entry name" value="HTH_LUXR"/>
    <property type="match status" value="1"/>
</dbReference>
<dbReference type="PROSITE" id="PS00622">
    <property type="entry name" value="HTH_LUXR_1"/>
    <property type="match status" value="1"/>
</dbReference>
<dbReference type="EMBL" id="BGOW01000022">
    <property type="protein sequence ID" value="GBL46655.1"/>
    <property type="molecule type" value="Genomic_DNA"/>
</dbReference>
<dbReference type="PROSITE" id="PS50110">
    <property type="entry name" value="RESPONSE_REGULATORY"/>
    <property type="match status" value="1"/>
</dbReference>
<dbReference type="GO" id="GO:0006355">
    <property type="term" value="P:regulation of DNA-templated transcription"/>
    <property type="evidence" value="ECO:0007669"/>
    <property type="project" value="InterPro"/>
</dbReference>
<dbReference type="InterPro" id="IPR016032">
    <property type="entry name" value="Sig_transdc_resp-reg_C-effctor"/>
</dbReference>
<dbReference type="PRINTS" id="PR00038">
    <property type="entry name" value="HTHLUXR"/>
</dbReference>
<dbReference type="InterPro" id="IPR001789">
    <property type="entry name" value="Sig_transdc_resp-reg_receiver"/>
</dbReference>
<evidence type="ECO:0000256" key="2">
    <source>
        <dbReference type="ARBA" id="ARBA00023015"/>
    </source>
</evidence>
<dbReference type="Proteomes" id="UP000286806">
    <property type="component" value="Unassembled WGS sequence"/>
</dbReference>
<evidence type="ECO:0000313" key="9">
    <source>
        <dbReference type="Proteomes" id="UP000286806"/>
    </source>
</evidence>
<evidence type="ECO:0000259" key="6">
    <source>
        <dbReference type="PROSITE" id="PS50043"/>
    </source>
</evidence>
<dbReference type="InterPro" id="IPR058245">
    <property type="entry name" value="NreC/VraR/RcsB-like_REC"/>
</dbReference>